<dbReference type="PANTHER" id="PTHR43880">
    <property type="entry name" value="ALCOHOL DEHYDROGENASE"/>
    <property type="match status" value="1"/>
</dbReference>
<accession>A0A8J5VJQ8</accession>
<organism evidence="4 5">
    <name type="scientific">Zizania palustris</name>
    <name type="common">Northern wild rice</name>
    <dbReference type="NCBI Taxonomy" id="103762"/>
    <lineage>
        <taxon>Eukaryota</taxon>
        <taxon>Viridiplantae</taxon>
        <taxon>Streptophyta</taxon>
        <taxon>Embryophyta</taxon>
        <taxon>Tracheophyta</taxon>
        <taxon>Spermatophyta</taxon>
        <taxon>Magnoliopsida</taxon>
        <taxon>Liliopsida</taxon>
        <taxon>Poales</taxon>
        <taxon>Poaceae</taxon>
        <taxon>BOP clade</taxon>
        <taxon>Oryzoideae</taxon>
        <taxon>Oryzeae</taxon>
        <taxon>Zizaniinae</taxon>
        <taxon>Zizania</taxon>
    </lineage>
</organism>
<evidence type="ECO:0000256" key="2">
    <source>
        <dbReference type="ARBA" id="ARBA00022833"/>
    </source>
</evidence>
<dbReference type="PANTHER" id="PTHR43880:SF44">
    <property type="entry name" value="OS03G0189600 PROTEIN"/>
    <property type="match status" value="1"/>
</dbReference>
<evidence type="ECO:0008006" key="6">
    <source>
        <dbReference type="Google" id="ProtNLM"/>
    </source>
</evidence>
<evidence type="ECO:0000256" key="3">
    <source>
        <dbReference type="ARBA" id="ARBA00049243"/>
    </source>
</evidence>
<keyword evidence="1" id="KW-0479">Metal-binding</keyword>
<dbReference type="AlphaFoldDB" id="A0A8J5VJQ8"/>
<dbReference type="GO" id="GO:0051903">
    <property type="term" value="F:S-(hydroxymethyl)glutathione dehydrogenase [NAD(P)+] activity"/>
    <property type="evidence" value="ECO:0007669"/>
    <property type="project" value="TreeGrafter"/>
</dbReference>
<dbReference type="GO" id="GO:0004022">
    <property type="term" value="F:alcohol dehydrogenase (NAD+) activity"/>
    <property type="evidence" value="ECO:0007669"/>
    <property type="project" value="UniProtKB-EC"/>
</dbReference>
<comment type="catalytic activity">
    <reaction evidence="3">
        <text>a primary alcohol + NAD(+) = an aldehyde + NADH + H(+)</text>
        <dbReference type="Rhea" id="RHEA:10736"/>
        <dbReference type="ChEBI" id="CHEBI:15378"/>
        <dbReference type="ChEBI" id="CHEBI:15734"/>
        <dbReference type="ChEBI" id="CHEBI:17478"/>
        <dbReference type="ChEBI" id="CHEBI:57540"/>
        <dbReference type="ChEBI" id="CHEBI:57945"/>
        <dbReference type="EC" id="1.1.1.1"/>
    </reaction>
</comment>
<dbReference type="GO" id="GO:0046294">
    <property type="term" value="P:formaldehyde catabolic process"/>
    <property type="evidence" value="ECO:0007669"/>
    <property type="project" value="TreeGrafter"/>
</dbReference>
<dbReference type="EMBL" id="JAAALK010000283">
    <property type="protein sequence ID" value="KAG8073787.1"/>
    <property type="molecule type" value="Genomic_DNA"/>
</dbReference>
<dbReference type="GO" id="GO:0008270">
    <property type="term" value="F:zinc ion binding"/>
    <property type="evidence" value="ECO:0007669"/>
    <property type="project" value="TreeGrafter"/>
</dbReference>
<evidence type="ECO:0000256" key="1">
    <source>
        <dbReference type="ARBA" id="ARBA00022723"/>
    </source>
</evidence>
<dbReference type="OrthoDB" id="417550at2759"/>
<name>A0A8J5VJQ8_ZIZPA</name>
<dbReference type="Proteomes" id="UP000729402">
    <property type="component" value="Unassembled WGS sequence"/>
</dbReference>
<keyword evidence="2" id="KW-0862">Zinc</keyword>
<keyword evidence="5" id="KW-1185">Reference proteome</keyword>
<reference evidence="4" key="2">
    <citation type="submission" date="2021-02" db="EMBL/GenBank/DDBJ databases">
        <authorList>
            <person name="Kimball J.A."/>
            <person name="Haas M.W."/>
            <person name="Macchietto M."/>
            <person name="Kono T."/>
            <person name="Duquette J."/>
            <person name="Shao M."/>
        </authorList>
    </citation>
    <scope>NUCLEOTIDE SEQUENCE</scope>
    <source>
        <tissue evidence="4">Fresh leaf tissue</tissue>
    </source>
</reference>
<sequence>MPIILGFEREGRPLCLPSLEFLLGKCVIGSLFGGVKPKTYIPILAEKCMNKELELEKLVTHELGLQEINTAFDLLLQGKSLRSIIWMDK</sequence>
<evidence type="ECO:0000313" key="4">
    <source>
        <dbReference type="EMBL" id="KAG8073787.1"/>
    </source>
</evidence>
<reference evidence="4" key="1">
    <citation type="journal article" date="2021" name="bioRxiv">
        <title>Whole Genome Assembly and Annotation of Northern Wild Rice, Zizania palustris L., Supports a Whole Genome Duplication in the Zizania Genus.</title>
        <authorList>
            <person name="Haas M."/>
            <person name="Kono T."/>
            <person name="Macchietto M."/>
            <person name="Millas R."/>
            <person name="McGilp L."/>
            <person name="Shao M."/>
            <person name="Duquette J."/>
            <person name="Hirsch C.N."/>
            <person name="Kimball J."/>
        </authorList>
    </citation>
    <scope>NUCLEOTIDE SEQUENCE</scope>
    <source>
        <tissue evidence="4">Fresh leaf tissue</tissue>
    </source>
</reference>
<comment type="caution">
    <text evidence="4">The sequence shown here is derived from an EMBL/GenBank/DDBJ whole genome shotgun (WGS) entry which is preliminary data.</text>
</comment>
<evidence type="ECO:0000313" key="5">
    <source>
        <dbReference type="Proteomes" id="UP000729402"/>
    </source>
</evidence>
<gene>
    <name evidence="4" type="ORF">GUJ93_ZPchr0006g46267</name>
</gene>
<proteinExistence type="predicted"/>
<dbReference type="GO" id="GO:0005829">
    <property type="term" value="C:cytosol"/>
    <property type="evidence" value="ECO:0007669"/>
    <property type="project" value="TreeGrafter"/>
</dbReference>
<protein>
    <recommendedName>
        <fullName evidence="6">Alcohol dehydrogenase-like C-terminal domain-containing protein</fullName>
    </recommendedName>
</protein>